<accession>A0AAE0STZ8</accession>
<evidence type="ECO:0000313" key="3">
    <source>
        <dbReference type="Proteomes" id="UP001195483"/>
    </source>
</evidence>
<dbReference type="Proteomes" id="UP001195483">
    <property type="component" value="Unassembled WGS sequence"/>
</dbReference>
<comment type="caution">
    <text evidence="2">The sequence shown here is derived from an EMBL/GenBank/DDBJ whole genome shotgun (WGS) entry which is preliminary data.</text>
</comment>
<evidence type="ECO:0000256" key="1">
    <source>
        <dbReference type="SAM" id="MobiDB-lite"/>
    </source>
</evidence>
<keyword evidence="3" id="KW-1185">Reference proteome</keyword>
<reference evidence="2" key="2">
    <citation type="journal article" date="2021" name="Genome Biol. Evol.">
        <title>Developing a high-quality reference genome for a parasitic bivalve with doubly uniparental inheritance (Bivalvia: Unionida).</title>
        <authorList>
            <person name="Smith C.H."/>
        </authorList>
    </citation>
    <scope>NUCLEOTIDE SEQUENCE</scope>
    <source>
        <strain evidence="2">CHS0354</strain>
        <tissue evidence="2">Mantle</tissue>
    </source>
</reference>
<dbReference type="EMBL" id="JAEAOA010000432">
    <property type="protein sequence ID" value="KAK3597754.1"/>
    <property type="molecule type" value="Genomic_DNA"/>
</dbReference>
<proteinExistence type="predicted"/>
<reference evidence="2" key="3">
    <citation type="submission" date="2023-05" db="EMBL/GenBank/DDBJ databases">
        <authorList>
            <person name="Smith C.H."/>
        </authorList>
    </citation>
    <scope>NUCLEOTIDE SEQUENCE</scope>
    <source>
        <strain evidence="2">CHS0354</strain>
        <tissue evidence="2">Mantle</tissue>
    </source>
</reference>
<feature type="compositionally biased region" description="Polar residues" evidence="1">
    <location>
        <begin position="10"/>
        <end position="24"/>
    </location>
</feature>
<dbReference type="AlphaFoldDB" id="A0AAE0STZ8"/>
<reference evidence="2" key="1">
    <citation type="journal article" date="2021" name="Genome Biol. Evol.">
        <title>A High-Quality Reference Genome for a Parasitic Bivalve with Doubly Uniparental Inheritance (Bivalvia: Unionida).</title>
        <authorList>
            <person name="Smith C.H."/>
        </authorList>
    </citation>
    <scope>NUCLEOTIDE SEQUENCE</scope>
    <source>
        <strain evidence="2">CHS0354</strain>
    </source>
</reference>
<protein>
    <submittedName>
        <fullName evidence="2">Uncharacterized protein</fullName>
    </submittedName>
</protein>
<sequence>MENPKPHTNPAYSSGTSRSDEFSANITNMPTKTTLYHDMFLLLPDQHVGLCFFKSDSSIYAATYLAKLYNYKGFPEQTSTDS</sequence>
<evidence type="ECO:0000313" key="2">
    <source>
        <dbReference type="EMBL" id="KAK3597754.1"/>
    </source>
</evidence>
<feature type="region of interest" description="Disordered" evidence="1">
    <location>
        <begin position="1"/>
        <end position="24"/>
    </location>
</feature>
<gene>
    <name evidence="2" type="ORF">CHS0354_006111</name>
</gene>
<organism evidence="2 3">
    <name type="scientific">Potamilus streckersoni</name>
    <dbReference type="NCBI Taxonomy" id="2493646"/>
    <lineage>
        <taxon>Eukaryota</taxon>
        <taxon>Metazoa</taxon>
        <taxon>Spiralia</taxon>
        <taxon>Lophotrochozoa</taxon>
        <taxon>Mollusca</taxon>
        <taxon>Bivalvia</taxon>
        <taxon>Autobranchia</taxon>
        <taxon>Heteroconchia</taxon>
        <taxon>Palaeoheterodonta</taxon>
        <taxon>Unionida</taxon>
        <taxon>Unionoidea</taxon>
        <taxon>Unionidae</taxon>
        <taxon>Ambleminae</taxon>
        <taxon>Lampsilini</taxon>
        <taxon>Potamilus</taxon>
    </lineage>
</organism>
<feature type="non-terminal residue" evidence="2">
    <location>
        <position position="82"/>
    </location>
</feature>
<name>A0AAE0STZ8_9BIVA</name>